<proteinExistence type="inferred from homology"/>
<dbReference type="GO" id="GO:0048029">
    <property type="term" value="F:monosaccharide binding"/>
    <property type="evidence" value="ECO:0007669"/>
    <property type="project" value="TreeGrafter"/>
</dbReference>
<evidence type="ECO:0000256" key="4">
    <source>
        <dbReference type="ARBA" id="ARBA00023152"/>
    </source>
</evidence>
<dbReference type="GO" id="GO:0004347">
    <property type="term" value="F:glucose-6-phosphate isomerase activity"/>
    <property type="evidence" value="ECO:0007669"/>
    <property type="project" value="UniProtKB-UniRule"/>
</dbReference>
<evidence type="ECO:0000256" key="8">
    <source>
        <dbReference type="RuleBase" id="RU000612"/>
    </source>
</evidence>
<dbReference type="InterPro" id="IPR023096">
    <property type="entry name" value="G6P_Isomerase_C"/>
</dbReference>
<dbReference type="GO" id="GO:0006096">
    <property type="term" value="P:glycolytic process"/>
    <property type="evidence" value="ECO:0007669"/>
    <property type="project" value="UniProtKB-UniRule"/>
</dbReference>
<dbReference type="PROSITE" id="PS00765">
    <property type="entry name" value="P_GLUCOSE_ISOMERASE_1"/>
    <property type="match status" value="1"/>
</dbReference>
<comment type="caution">
    <text evidence="9">The sequence shown here is derived from an EMBL/GenBank/DDBJ whole genome shotgun (WGS) entry which is preliminary data.</text>
</comment>
<dbReference type="InterPro" id="IPR035476">
    <property type="entry name" value="SIS_PGI_1"/>
</dbReference>
<comment type="pathway">
    <text evidence="7">Carbohydrate biosynthesis; gluconeogenesis.</text>
</comment>
<feature type="active site" evidence="7">
    <location>
        <position position="508"/>
    </location>
</feature>
<feature type="active site" description="Proton donor" evidence="7">
    <location>
        <position position="351"/>
    </location>
</feature>
<dbReference type="OrthoDB" id="140919at2"/>
<dbReference type="GO" id="GO:0005829">
    <property type="term" value="C:cytosol"/>
    <property type="evidence" value="ECO:0007669"/>
    <property type="project" value="TreeGrafter"/>
</dbReference>
<dbReference type="HAMAP" id="MF_00473">
    <property type="entry name" value="G6P_isomerase"/>
    <property type="match status" value="1"/>
</dbReference>
<evidence type="ECO:0000313" key="9">
    <source>
        <dbReference type="EMBL" id="TCV94598.1"/>
    </source>
</evidence>
<comment type="catalytic activity">
    <reaction evidence="6 7 8">
        <text>alpha-D-glucose 6-phosphate = beta-D-fructose 6-phosphate</text>
        <dbReference type="Rhea" id="RHEA:11816"/>
        <dbReference type="ChEBI" id="CHEBI:57634"/>
        <dbReference type="ChEBI" id="CHEBI:58225"/>
        <dbReference type="EC" id="5.3.1.9"/>
    </reaction>
</comment>
<dbReference type="EC" id="5.3.1.9" evidence="7"/>
<keyword evidence="7" id="KW-0963">Cytoplasm</keyword>
<dbReference type="GO" id="GO:0097367">
    <property type="term" value="F:carbohydrate derivative binding"/>
    <property type="evidence" value="ECO:0007669"/>
    <property type="project" value="InterPro"/>
</dbReference>
<evidence type="ECO:0000256" key="7">
    <source>
        <dbReference type="HAMAP-Rule" id="MF_00473"/>
    </source>
</evidence>
<reference evidence="9 10" key="1">
    <citation type="submission" date="2019-03" db="EMBL/GenBank/DDBJ databases">
        <title>Above-ground endophytic microbial communities from plants in different locations in the United States.</title>
        <authorList>
            <person name="Frank C."/>
        </authorList>
    </citation>
    <scope>NUCLEOTIDE SEQUENCE [LARGE SCALE GENOMIC DNA]</scope>
    <source>
        <strain evidence="9 10">LP_13_YM</strain>
    </source>
</reference>
<evidence type="ECO:0000256" key="6">
    <source>
        <dbReference type="ARBA" id="ARBA00029321"/>
    </source>
</evidence>
<dbReference type="PROSITE" id="PS00174">
    <property type="entry name" value="P_GLUCOSE_ISOMERASE_2"/>
    <property type="match status" value="1"/>
</dbReference>
<keyword evidence="3 7" id="KW-0312">Gluconeogenesis</keyword>
<dbReference type="SUPFAM" id="SSF53697">
    <property type="entry name" value="SIS domain"/>
    <property type="match status" value="1"/>
</dbReference>
<comment type="subcellular location">
    <subcellularLocation>
        <location evidence="7">Cytoplasm</location>
    </subcellularLocation>
</comment>
<evidence type="ECO:0000256" key="3">
    <source>
        <dbReference type="ARBA" id="ARBA00022432"/>
    </source>
</evidence>
<dbReference type="AlphaFoldDB" id="A0A4R3YSC3"/>
<dbReference type="GO" id="GO:0051156">
    <property type="term" value="P:glucose 6-phosphate metabolic process"/>
    <property type="evidence" value="ECO:0007669"/>
    <property type="project" value="TreeGrafter"/>
</dbReference>
<dbReference type="Pfam" id="PF00342">
    <property type="entry name" value="PGI"/>
    <property type="match status" value="1"/>
</dbReference>
<evidence type="ECO:0000256" key="1">
    <source>
        <dbReference type="ARBA" id="ARBA00004926"/>
    </source>
</evidence>
<keyword evidence="5 7" id="KW-0413">Isomerase</keyword>
<dbReference type="InterPro" id="IPR035482">
    <property type="entry name" value="SIS_PGI_2"/>
</dbReference>
<dbReference type="GO" id="GO:0006094">
    <property type="term" value="P:gluconeogenesis"/>
    <property type="evidence" value="ECO:0007669"/>
    <property type="project" value="UniProtKB-UniRule"/>
</dbReference>
<dbReference type="InterPro" id="IPR001672">
    <property type="entry name" value="G6P_Isomerase"/>
</dbReference>
<comment type="similarity">
    <text evidence="2 7 8">Belongs to the GPI family.</text>
</comment>
<sequence length="543" mass="59433">MDSKHTRLPSFEAHASRLASTHLRQLLADEARGDRLRRRVGPILLDLSRQKLDTAALDAVGEYIESTHWQAARDAMFSGEHINTSEDRAVLHTALRSGASRHPVAPADVRKEVEATLQRMEKIVGAVHRGEGETVGLIPQVTDVVNIGIGGSDLGPRLAVHALEQFHVKGIRSHFLTNVDGHAAYNLMNQLDPRHTLVILVSKTFTTQETLLNGGVFRDWILRAHDGDERAASKHFLAVSSNVEAAEKWGVPAAQVLPMWDFVGGRYSLWSAVGAAIAFSVGMDNFRQMLAGAAEVDDHFRSAPWQENGPVLLAIAELWNRNVLKRTSRAVVPYVDSLVDLPSYLQQLEMESLGKHVHPDGGIVEDSTVPVVWGSIGTNAQHAYFQALHQGTDIVPLEFIGIVKPAHPLVKNHAALLSNLLAQAAALALGKTFDEALAEAKSGTDEQRRALAEQRTFEGDRPSTVLMLDSLTPYSLGALIALYEHKVFLLGHLWRINAFDQWGVELGKAIASQILPSLDANPDALTQFDSATRALIKAIQSRK</sequence>
<dbReference type="EMBL" id="SMCS01000003">
    <property type="protein sequence ID" value="TCV94598.1"/>
    <property type="molecule type" value="Genomic_DNA"/>
</dbReference>
<dbReference type="PRINTS" id="PR00662">
    <property type="entry name" value="G6PISOMERASE"/>
</dbReference>
<comment type="function">
    <text evidence="7">Catalyzes the reversible isomerization of glucose-6-phosphate to fructose-6-phosphate.</text>
</comment>
<accession>A0A4R3YSC3</accession>
<name>A0A4R3YSC3_9GAMM</name>
<evidence type="ECO:0000256" key="5">
    <source>
        <dbReference type="ARBA" id="ARBA00023235"/>
    </source>
</evidence>
<gene>
    <name evidence="7" type="primary">pgi</name>
    <name evidence="9" type="ORF">EC912_10382</name>
</gene>
<dbReference type="CDD" id="cd05016">
    <property type="entry name" value="SIS_PGI_2"/>
    <property type="match status" value="1"/>
</dbReference>
<evidence type="ECO:0000256" key="2">
    <source>
        <dbReference type="ARBA" id="ARBA00006604"/>
    </source>
</evidence>
<dbReference type="PANTHER" id="PTHR11469:SF1">
    <property type="entry name" value="GLUCOSE-6-PHOSPHATE ISOMERASE"/>
    <property type="match status" value="1"/>
</dbReference>
<comment type="pathway">
    <text evidence="1 7 8">Carbohydrate degradation; glycolysis; D-glyceraldehyde 3-phosphate and glycerone phosphate from D-glucose: step 2/4.</text>
</comment>
<dbReference type="RefSeq" id="WP_132143064.1">
    <property type="nucleotide sequence ID" value="NZ_SMCS01000003.1"/>
</dbReference>
<keyword evidence="4 7" id="KW-0324">Glycolysis</keyword>
<dbReference type="UniPathway" id="UPA00109">
    <property type="reaction ID" value="UER00181"/>
</dbReference>
<feature type="active site" evidence="7">
    <location>
        <position position="382"/>
    </location>
</feature>
<dbReference type="Gene3D" id="3.40.50.10490">
    <property type="entry name" value="Glucose-6-phosphate isomerase like protein, domain 1"/>
    <property type="match status" value="2"/>
</dbReference>
<evidence type="ECO:0000313" key="10">
    <source>
        <dbReference type="Proteomes" id="UP000295645"/>
    </source>
</evidence>
<dbReference type="Gene3D" id="1.10.1390.10">
    <property type="match status" value="1"/>
</dbReference>
<dbReference type="PROSITE" id="PS51463">
    <property type="entry name" value="P_GLUCOSE_ISOMERASE_3"/>
    <property type="match status" value="1"/>
</dbReference>
<protein>
    <recommendedName>
        <fullName evidence="7">Glucose-6-phosphate isomerase</fullName>
        <shortName evidence="7">GPI</shortName>
        <ecNumber evidence="7">5.3.1.9</ecNumber>
    </recommendedName>
    <alternativeName>
        <fullName evidence="7">Phosphoglucose isomerase</fullName>
        <shortName evidence="7">PGI</shortName>
    </alternativeName>
    <alternativeName>
        <fullName evidence="7">Phosphohexose isomerase</fullName>
        <shortName evidence="7">PHI</shortName>
    </alternativeName>
</protein>
<organism evidence="9 10">
    <name type="scientific">Luteibacter rhizovicinus</name>
    <dbReference type="NCBI Taxonomy" id="242606"/>
    <lineage>
        <taxon>Bacteria</taxon>
        <taxon>Pseudomonadati</taxon>
        <taxon>Pseudomonadota</taxon>
        <taxon>Gammaproteobacteria</taxon>
        <taxon>Lysobacterales</taxon>
        <taxon>Rhodanobacteraceae</taxon>
        <taxon>Luteibacter</taxon>
    </lineage>
</organism>
<dbReference type="CDD" id="cd05015">
    <property type="entry name" value="SIS_PGI_1"/>
    <property type="match status" value="1"/>
</dbReference>
<dbReference type="InterPro" id="IPR046348">
    <property type="entry name" value="SIS_dom_sf"/>
</dbReference>
<dbReference type="PANTHER" id="PTHR11469">
    <property type="entry name" value="GLUCOSE-6-PHOSPHATE ISOMERASE"/>
    <property type="match status" value="1"/>
</dbReference>
<dbReference type="InterPro" id="IPR018189">
    <property type="entry name" value="Phosphoglucose_isomerase_CS"/>
</dbReference>
<dbReference type="Proteomes" id="UP000295645">
    <property type="component" value="Unassembled WGS sequence"/>
</dbReference>
<dbReference type="UniPathway" id="UPA00138"/>
<dbReference type="NCBIfam" id="NF001211">
    <property type="entry name" value="PRK00179.1"/>
    <property type="match status" value="1"/>
</dbReference>
<keyword evidence="10" id="KW-1185">Reference proteome</keyword>